<dbReference type="GO" id="GO:0032259">
    <property type="term" value="P:methylation"/>
    <property type="evidence" value="ECO:0007669"/>
    <property type="project" value="UniProtKB-KW"/>
</dbReference>
<proteinExistence type="predicted"/>
<name>A0A6B0V0X1_IXORI</name>
<sequence length="186" mass="21672">MINQLAHQMIIISARHFFFRKTTKQLEQRYCIKFLWKLCNTQVETEIFTRISAAMPWALQNIKEVYYRIKDGRMTVGSNARPGRPSTSRNNEVIDQVRSWVMQDHRNTIQEHVTEVGGITDSVNSILKEHLALQRVSEKFVLKLLTMELHQNNAPARFSHLIQSFLARIRLRTLPTWLLVISGSSP</sequence>
<dbReference type="AlphaFoldDB" id="A0A6B0V0X1"/>
<dbReference type="PANTHER" id="PTHR46060:SF1">
    <property type="entry name" value="MARINER MOS1 TRANSPOSASE-LIKE PROTEIN"/>
    <property type="match status" value="1"/>
</dbReference>
<evidence type="ECO:0000313" key="1">
    <source>
        <dbReference type="EMBL" id="MXU95415.1"/>
    </source>
</evidence>
<dbReference type="InterPro" id="IPR052709">
    <property type="entry name" value="Transposase-MT_Hybrid"/>
</dbReference>
<accession>A0A6B0V0X1</accession>
<organism evidence="1">
    <name type="scientific">Ixodes ricinus</name>
    <name type="common">Common tick</name>
    <name type="synonym">Acarus ricinus</name>
    <dbReference type="NCBI Taxonomy" id="34613"/>
    <lineage>
        <taxon>Eukaryota</taxon>
        <taxon>Metazoa</taxon>
        <taxon>Ecdysozoa</taxon>
        <taxon>Arthropoda</taxon>
        <taxon>Chelicerata</taxon>
        <taxon>Arachnida</taxon>
        <taxon>Acari</taxon>
        <taxon>Parasitiformes</taxon>
        <taxon>Ixodida</taxon>
        <taxon>Ixodoidea</taxon>
        <taxon>Ixodidae</taxon>
        <taxon>Ixodinae</taxon>
        <taxon>Ixodes</taxon>
    </lineage>
</organism>
<protein>
    <submittedName>
        <fullName evidence="1">Putative histone-lysine n-methyltransferase setmar-like protein</fullName>
    </submittedName>
</protein>
<dbReference type="GO" id="GO:0008168">
    <property type="term" value="F:methyltransferase activity"/>
    <property type="evidence" value="ECO:0007669"/>
    <property type="project" value="UniProtKB-KW"/>
</dbReference>
<dbReference type="PANTHER" id="PTHR46060">
    <property type="entry name" value="MARINER MOS1 TRANSPOSASE-LIKE PROTEIN"/>
    <property type="match status" value="1"/>
</dbReference>
<keyword evidence="1" id="KW-0489">Methyltransferase</keyword>
<dbReference type="EMBL" id="GIFC01013332">
    <property type="protein sequence ID" value="MXU95415.1"/>
    <property type="molecule type" value="Transcribed_RNA"/>
</dbReference>
<keyword evidence="1" id="KW-0808">Transferase</keyword>
<reference evidence="1" key="1">
    <citation type="submission" date="2019-12" db="EMBL/GenBank/DDBJ databases">
        <title>An insight into the sialome of adult female Ixodes ricinus ticks feeding for 6 days.</title>
        <authorList>
            <person name="Perner J."/>
            <person name="Ribeiro J.M.C."/>
        </authorList>
    </citation>
    <scope>NUCLEOTIDE SEQUENCE</scope>
    <source>
        <strain evidence="1">Semi-engorged</strain>
        <tissue evidence="1">Salivary glands</tissue>
    </source>
</reference>